<sequence>MFSRSAPLQEAGPSAVRSRGSGLPPRCQANAGHTEEEEPPRGQMSISPRVEASITGSSGADAEEEPR</sequence>
<gene>
    <name evidence="2" type="ORF">EYF80_050379</name>
</gene>
<proteinExistence type="predicted"/>
<evidence type="ECO:0000313" key="2">
    <source>
        <dbReference type="EMBL" id="TNN39456.1"/>
    </source>
</evidence>
<dbReference type="EMBL" id="SRLO01001278">
    <property type="protein sequence ID" value="TNN39456.1"/>
    <property type="molecule type" value="Genomic_DNA"/>
</dbReference>
<dbReference type="Proteomes" id="UP000314294">
    <property type="component" value="Unassembled WGS sequence"/>
</dbReference>
<protein>
    <submittedName>
        <fullName evidence="2">Uncharacterized protein</fullName>
    </submittedName>
</protein>
<organism evidence="2 3">
    <name type="scientific">Liparis tanakae</name>
    <name type="common">Tanaka's snailfish</name>
    <dbReference type="NCBI Taxonomy" id="230148"/>
    <lineage>
        <taxon>Eukaryota</taxon>
        <taxon>Metazoa</taxon>
        <taxon>Chordata</taxon>
        <taxon>Craniata</taxon>
        <taxon>Vertebrata</taxon>
        <taxon>Euteleostomi</taxon>
        <taxon>Actinopterygii</taxon>
        <taxon>Neopterygii</taxon>
        <taxon>Teleostei</taxon>
        <taxon>Neoteleostei</taxon>
        <taxon>Acanthomorphata</taxon>
        <taxon>Eupercaria</taxon>
        <taxon>Perciformes</taxon>
        <taxon>Cottioidei</taxon>
        <taxon>Cottales</taxon>
        <taxon>Liparidae</taxon>
        <taxon>Liparis</taxon>
    </lineage>
</organism>
<name>A0A4Z2FDZ4_9TELE</name>
<reference evidence="2 3" key="1">
    <citation type="submission" date="2019-03" db="EMBL/GenBank/DDBJ databases">
        <title>First draft genome of Liparis tanakae, snailfish: a comprehensive survey of snailfish specific genes.</title>
        <authorList>
            <person name="Kim W."/>
            <person name="Song I."/>
            <person name="Jeong J.-H."/>
            <person name="Kim D."/>
            <person name="Kim S."/>
            <person name="Ryu S."/>
            <person name="Song J.Y."/>
            <person name="Lee S.K."/>
        </authorList>
    </citation>
    <scope>NUCLEOTIDE SEQUENCE [LARGE SCALE GENOMIC DNA]</scope>
    <source>
        <tissue evidence="2">Muscle</tissue>
    </source>
</reference>
<dbReference type="AlphaFoldDB" id="A0A4Z2FDZ4"/>
<feature type="region of interest" description="Disordered" evidence="1">
    <location>
        <begin position="1"/>
        <end position="67"/>
    </location>
</feature>
<accession>A0A4Z2FDZ4</accession>
<evidence type="ECO:0000256" key="1">
    <source>
        <dbReference type="SAM" id="MobiDB-lite"/>
    </source>
</evidence>
<evidence type="ECO:0000313" key="3">
    <source>
        <dbReference type="Proteomes" id="UP000314294"/>
    </source>
</evidence>
<keyword evidence="3" id="KW-1185">Reference proteome</keyword>
<comment type="caution">
    <text evidence="2">The sequence shown here is derived from an EMBL/GenBank/DDBJ whole genome shotgun (WGS) entry which is preliminary data.</text>
</comment>